<evidence type="ECO:0000256" key="1">
    <source>
        <dbReference type="SAM" id="Phobius"/>
    </source>
</evidence>
<comment type="caution">
    <text evidence="2">The sequence shown here is derived from an EMBL/GenBank/DDBJ whole genome shotgun (WGS) entry which is preliminary data.</text>
</comment>
<evidence type="ECO:0000313" key="2">
    <source>
        <dbReference type="EMBL" id="RBW69759.1"/>
    </source>
</evidence>
<protein>
    <submittedName>
        <fullName evidence="2">Uncharacterized protein</fullName>
    </submittedName>
</protein>
<sequence>MTQLSAYFFAVLAGFALLRAPIGGTFLASLGPVLDIVAIFSIVFFSIILIIKAFVVLIGKNL</sequence>
<accession>A0A366XYB9</accession>
<feature type="transmembrane region" description="Helical" evidence="1">
    <location>
        <begin position="36"/>
        <end position="58"/>
    </location>
</feature>
<dbReference type="OrthoDB" id="2439445at2"/>
<dbReference type="RefSeq" id="WP_113805842.1">
    <property type="nucleotide sequence ID" value="NZ_QOCW01000008.1"/>
</dbReference>
<keyword evidence="1" id="KW-0472">Membrane</keyword>
<keyword evidence="1" id="KW-1133">Transmembrane helix</keyword>
<gene>
    <name evidence="2" type="ORF">DS031_09510</name>
</gene>
<dbReference type="Proteomes" id="UP000253314">
    <property type="component" value="Unassembled WGS sequence"/>
</dbReference>
<keyword evidence="1" id="KW-0812">Transmembrane</keyword>
<reference evidence="2 3" key="1">
    <citation type="submission" date="2018-07" db="EMBL/GenBank/DDBJ databases">
        <title>Lottiidibacillus patelloidae gen. nov., sp. nov., isolated from the intestinal tract of a marine limpet and the reclassification of B. taeanensis BH030017T, B. algicola KMM 3737T and B. hwajinpoensis SW-72T as genus Lottiidibacillus.</title>
        <authorList>
            <person name="Liu R."/>
            <person name="Huang Z."/>
        </authorList>
    </citation>
    <scope>NUCLEOTIDE SEQUENCE [LARGE SCALE GENOMIC DNA]</scope>
    <source>
        <strain evidence="2 3">BH030017</strain>
    </source>
</reference>
<organism evidence="2 3">
    <name type="scientific">Bacillus taeanensis</name>
    <dbReference type="NCBI Taxonomy" id="273032"/>
    <lineage>
        <taxon>Bacteria</taxon>
        <taxon>Bacillati</taxon>
        <taxon>Bacillota</taxon>
        <taxon>Bacilli</taxon>
        <taxon>Bacillales</taxon>
        <taxon>Bacillaceae</taxon>
        <taxon>Bacillus</taxon>
    </lineage>
</organism>
<dbReference type="EMBL" id="QOCW01000008">
    <property type="protein sequence ID" value="RBW69759.1"/>
    <property type="molecule type" value="Genomic_DNA"/>
</dbReference>
<name>A0A366XYB9_9BACI</name>
<proteinExistence type="predicted"/>
<keyword evidence="3" id="KW-1185">Reference proteome</keyword>
<dbReference type="AlphaFoldDB" id="A0A366XYB9"/>
<evidence type="ECO:0000313" key="3">
    <source>
        <dbReference type="Proteomes" id="UP000253314"/>
    </source>
</evidence>
<feature type="transmembrane region" description="Helical" evidence="1">
    <location>
        <begin position="7"/>
        <end position="30"/>
    </location>
</feature>